<evidence type="ECO:0000313" key="4">
    <source>
        <dbReference type="Proteomes" id="UP000319836"/>
    </source>
</evidence>
<dbReference type="Proteomes" id="UP000319836">
    <property type="component" value="Unassembled WGS sequence"/>
</dbReference>
<dbReference type="GO" id="GO:0009244">
    <property type="term" value="P:lipopolysaccharide core region biosynthetic process"/>
    <property type="evidence" value="ECO:0007669"/>
    <property type="project" value="TreeGrafter"/>
</dbReference>
<dbReference type="Gene3D" id="3.40.50.2000">
    <property type="entry name" value="Glycogen Phosphorylase B"/>
    <property type="match status" value="2"/>
</dbReference>
<dbReference type="EMBL" id="VBPA01000209">
    <property type="protein sequence ID" value="TMQ70396.1"/>
    <property type="molecule type" value="Genomic_DNA"/>
</dbReference>
<evidence type="ECO:0000256" key="1">
    <source>
        <dbReference type="ARBA" id="ARBA00022676"/>
    </source>
</evidence>
<keyword evidence="1" id="KW-0328">Glycosyltransferase</keyword>
<reference evidence="3 4" key="1">
    <citation type="journal article" date="2019" name="Nat. Microbiol.">
        <title>Mediterranean grassland soil C-N compound turnover is dependent on rainfall and depth, and is mediated by genomically divergent microorganisms.</title>
        <authorList>
            <person name="Diamond S."/>
            <person name="Andeer P.F."/>
            <person name="Li Z."/>
            <person name="Crits-Christoph A."/>
            <person name="Burstein D."/>
            <person name="Anantharaman K."/>
            <person name="Lane K.R."/>
            <person name="Thomas B.C."/>
            <person name="Pan C."/>
            <person name="Northen T.R."/>
            <person name="Banfield J.F."/>
        </authorList>
    </citation>
    <scope>NUCLEOTIDE SEQUENCE [LARGE SCALE GENOMIC DNA]</scope>
    <source>
        <strain evidence="3">WS_10</strain>
    </source>
</reference>
<dbReference type="InterPro" id="IPR051199">
    <property type="entry name" value="LPS_LOS_Heptosyltrfase"/>
</dbReference>
<dbReference type="SUPFAM" id="SSF53756">
    <property type="entry name" value="UDP-Glycosyltransferase/glycogen phosphorylase"/>
    <property type="match status" value="1"/>
</dbReference>
<gene>
    <name evidence="3" type="ORF">E6K80_08645</name>
</gene>
<keyword evidence="2 3" id="KW-0808">Transferase</keyword>
<proteinExistence type="predicted"/>
<name>A0A538U3A9_UNCEI</name>
<dbReference type="Pfam" id="PF01075">
    <property type="entry name" value="Glyco_transf_9"/>
    <property type="match status" value="1"/>
</dbReference>
<evidence type="ECO:0000256" key="2">
    <source>
        <dbReference type="ARBA" id="ARBA00022679"/>
    </source>
</evidence>
<dbReference type="PANTHER" id="PTHR30160">
    <property type="entry name" value="TETRAACYLDISACCHARIDE 4'-KINASE-RELATED"/>
    <property type="match status" value="1"/>
</dbReference>
<sequence length="380" mass="41504">MLHARRASSRLPRGERPYGGLDCDAVSTFAAPVSAPVSAPVDAIDPASVRRVLIVRPRFLGDICLTLPTLDAVRAACPDAQVAYVLETSCAPLLRGDRRVEALIVAERAGPVWSVPAAIRRFRPDVVLDLFCNPRTALWTMLSGAPVRVGYPGKGWRSNAYTHRVRPRALSAVEFHLASVTRLGWPAEVSSPRLHVGEDARQEAWGALEELGIASDAPRIGLHPGARWPTRRWHPERIAELGRRYLDRRLRGIVLVSGAGDEADLVRGIVAALPAGRAAAIVGWPIHRFVAMQQTCEAFVCGDTGPLHTAASAGTPTLGLLSRNRPAMFFPYDPARGHRSYYARVECSPCHRDVCPDLRCLHRLTVDGAWRLLSGMLRSS</sequence>
<dbReference type="CDD" id="cd03789">
    <property type="entry name" value="GT9_LPS_heptosyltransferase"/>
    <property type="match status" value="1"/>
</dbReference>
<accession>A0A538U3A9</accession>
<comment type="caution">
    <text evidence="3">The sequence shown here is derived from an EMBL/GenBank/DDBJ whole genome shotgun (WGS) entry which is preliminary data.</text>
</comment>
<dbReference type="InterPro" id="IPR002201">
    <property type="entry name" value="Glyco_trans_9"/>
</dbReference>
<protein>
    <submittedName>
        <fullName evidence="3">Glycosyltransferase family 9 protein</fullName>
    </submittedName>
</protein>
<organism evidence="3 4">
    <name type="scientific">Eiseniibacteriota bacterium</name>
    <dbReference type="NCBI Taxonomy" id="2212470"/>
    <lineage>
        <taxon>Bacteria</taxon>
        <taxon>Candidatus Eiseniibacteriota</taxon>
    </lineage>
</organism>
<dbReference type="GO" id="GO:0005829">
    <property type="term" value="C:cytosol"/>
    <property type="evidence" value="ECO:0007669"/>
    <property type="project" value="TreeGrafter"/>
</dbReference>
<dbReference type="PANTHER" id="PTHR30160:SF7">
    <property type="entry name" value="ADP-HEPTOSE--LPS HEPTOSYLTRANSFERASE 2"/>
    <property type="match status" value="1"/>
</dbReference>
<dbReference type="AlphaFoldDB" id="A0A538U3A9"/>
<evidence type="ECO:0000313" key="3">
    <source>
        <dbReference type="EMBL" id="TMQ70396.1"/>
    </source>
</evidence>
<dbReference type="GO" id="GO:0008713">
    <property type="term" value="F:ADP-heptose-lipopolysaccharide heptosyltransferase activity"/>
    <property type="evidence" value="ECO:0007669"/>
    <property type="project" value="TreeGrafter"/>
</dbReference>